<keyword evidence="9" id="KW-1185">Reference proteome</keyword>
<dbReference type="Gene3D" id="1.10.8.10">
    <property type="entry name" value="DNA helicase RuvA subunit, C-terminal domain"/>
    <property type="match status" value="1"/>
</dbReference>
<gene>
    <name evidence="8" type="ORF">CBOVIS_LOCUS9870</name>
</gene>
<dbReference type="InterPro" id="IPR041799">
    <property type="entry name" value="TOLIP_CUE"/>
</dbReference>
<keyword evidence="5" id="KW-0395">Inflammatory response</keyword>
<protein>
    <recommendedName>
        <fullName evidence="10">C2 domain-containing protein</fullName>
    </recommendedName>
</protein>
<dbReference type="InterPro" id="IPR035892">
    <property type="entry name" value="C2_domain_sf"/>
</dbReference>
<dbReference type="GO" id="GO:0031624">
    <property type="term" value="F:ubiquitin conjugating enzyme binding"/>
    <property type="evidence" value="ECO:0007669"/>
    <property type="project" value="TreeGrafter"/>
</dbReference>
<dbReference type="InterPro" id="IPR003892">
    <property type="entry name" value="CUE"/>
</dbReference>
<sequence>MPTESVEERRRQVLLGELPSHFLRLAVPIQSGERVEQLERRQLGFFPPNTRGRLSITIQDANLVKNYSIVRMDPYCRIRVGNVIFETNVASSGGRNPSWNRTLHAWLPHNVESVYVQIFDEKTFGPDEVIAWSHIILPTTIFNGDVVADYFPLSGPQGENKEGMIHLTFAFAAIEQQQQQQEQMDVPPPRPVEITDEDTKELEAMFPSVDKEVIKCVLEERRGDKDATVNALLEMTNTEAKSRTKYLVFDSIIMSICLGMFIAIESLRMEHFWGRRQKTSTILELCAQKAKWNGIEDEKMSHLMDLGVCFGKQFHTMSGIPPTRRHFRILRHIRFYEFCQPTAKIFVAIRIKIHWDHGVLFRFVPKPCFKQCKIASTSFACLDKNVFHHIGENGVIDVSDLLDVPQLIATFPNVHLMFESRVLLDENVERKLRKTCISSGNVSNYFGPWIAVLDEEAKKFIKNVGRRKLILTCVPLPEWIDQLQIESSHQSNIRDVLSEDELTVGGCSFWRSCFSSCQDDARQCWSANESSYYGTKSSSKNMQECISWTSATSDIFQAVSAGGISENGTNIYHLYHFLLFDNDESFMAKSRLFLNTENRCMLLRSNNRSRMDEEFDISDVSNYTSFEEYREAYESLFLSGPGCFVREKNILQYVPCYLPCLNNYVPSVNLTKEYCLDDGKYKVCRLVN</sequence>
<dbReference type="Gene3D" id="2.60.40.150">
    <property type="entry name" value="C2 domain"/>
    <property type="match status" value="1"/>
</dbReference>
<dbReference type="GO" id="GO:0005737">
    <property type="term" value="C:cytoplasm"/>
    <property type="evidence" value="ECO:0007669"/>
    <property type="project" value="TreeGrafter"/>
</dbReference>
<feature type="domain" description="CUE" evidence="7">
    <location>
        <begin position="194"/>
        <end position="237"/>
    </location>
</feature>
<dbReference type="PANTHER" id="PTHR16461">
    <property type="entry name" value="TOLL-INTERACTING PROTEIN"/>
    <property type="match status" value="1"/>
</dbReference>
<dbReference type="SUPFAM" id="SSF46934">
    <property type="entry name" value="UBA-like"/>
    <property type="match status" value="1"/>
</dbReference>
<dbReference type="GO" id="GO:0043130">
    <property type="term" value="F:ubiquitin binding"/>
    <property type="evidence" value="ECO:0007669"/>
    <property type="project" value="InterPro"/>
</dbReference>
<dbReference type="PANTHER" id="PTHR16461:SF5">
    <property type="entry name" value="TOLL-INTERACTING PROTEIN"/>
    <property type="match status" value="1"/>
</dbReference>
<dbReference type="SMART" id="SM00546">
    <property type="entry name" value="CUE"/>
    <property type="match status" value="1"/>
</dbReference>
<keyword evidence="3" id="KW-0391">Immunity</keyword>
<evidence type="ECO:0000256" key="3">
    <source>
        <dbReference type="ARBA" id="ARBA00022859"/>
    </source>
</evidence>
<name>A0A8S1F857_9PELO</name>
<dbReference type="SUPFAM" id="SSF49562">
    <property type="entry name" value="C2 domain (Calcium/lipid-binding domain, CaLB)"/>
    <property type="match status" value="1"/>
</dbReference>
<feature type="domain" description="C2" evidence="6">
    <location>
        <begin position="30"/>
        <end position="150"/>
    </location>
</feature>
<dbReference type="Pfam" id="PF02845">
    <property type="entry name" value="CUE"/>
    <property type="match status" value="1"/>
</dbReference>
<dbReference type="GO" id="GO:0006914">
    <property type="term" value="P:autophagy"/>
    <property type="evidence" value="ECO:0007669"/>
    <property type="project" value="UniProtKB-KW"/>
</dbReference>
<dbReference type="Pfam" id="PF00168">
    <property type="entry name" value="C2"/>
    <property type="match status" value="1"/>
</dbReference>
<evidence type="ECO:0000313" key="8">
    <source>
        <dbReference type="EMBL" id="CAB3408036.1"/>
    </source>
</evidence>
<keyword evidence="2" id="KW-0399">Innate immunity</keyword>
<proteinExistence type="inferred from homology"/>
<reference evidence="8 9" key="1">
    <citation type="submission" date="2020-04" db="EMBL/GenBank/DDBJ databases">
        <authorList>
            <person name="Laetsch R D."/>
            <person name="Stevens L."/>
            <person name="Kumar S."/>
            <person name="Blaxter L. M."/>
        </authorList>
    </citation>
    <scope>NUCLEOTIDE SEQUENCE [LARGE SCALE GENOMIC DNA]</scope>
</reference>
<accession>A0A8S1F857</accession>
<dbReference type="PROSITE" id="PS51140">
    <property type="entry name" value="CUE"/>
    <property type="match status" value="1"/>
</dbReference>
<evidence type="ECO:0000259" key="6">
    <source>
        <dbReference type="PROSITE" id="PS50004"/>
    </source>
</evidence>
<evidence type="ECO:0000313" key="9">
    <source>
        <dbReference type="Proteomes" id="UP000494206"/>
    </source>
</evidence>
<evidence type="ECO:0000256" key="4">
    <source>
        <dbReference type="ARBA" id="ARBA00023006"/>
    </source>
</evidence>
<dbReference type="CDD" id="cd14363">
    <property type="entry name" value="CUE_TOLIP"/>
    <property type="match status" value="1"/>
</dbReference>
<dbReference type="GO" id="GO:0045087">
    <property type="term" value="P:innate immune response"/>
    <property type="evidence" value="ECO:0007669"/>
    <property type="project" value="UniProtKB-KW"/>
</dbReference>
<dbReference type="InterPro" id="IPR000008">
    <property type="entry name" value="C2_dom"/>
</dbReference>
<dbReference type="Proteomes" id="UP000494206">
    <property type="component" value="Unassembled WGS sequence"/>
</dbReference>
<evidence type="ECO:0000256" key="5">
    <source>
        <dbReference type="ARBA" id="ARBA00023198"/>
    </source>
</evidence>
<dbReference type="EMBL" id="CADEPM010000006">
    <property type="protein sequence ID" value="CAB3408036.1"/>
    <property type="molecule type" value="Genomic_DNA"/>
</dbReference>
<dbReference type="FunFam" id="2.60.40.150:FF:000214">
    <property type="entry name" value="Toll-interacting protein"/>
    <property type="match status" value="1"/>
</dbReference>
<dbReference type="OrthoDB" id="9942608at2759"/>
<keyword evidence="4" id="KW-0072">Autophagy</keyword>
<evidence type="ECO:0000256" key="1">
    <source>
        <dbReference type="ARBA" id="ARBA00009278"/>
    </source>
</evidence>
<comment type="similarity">
    <text evidence="1">Belongs to the tollip family.</text>
</comment>
<dbReference type="InterPro" id="IPR009060">
    <property type="entry name" value="UBA-like_sf"/>
</dbReference>
<dbReference type="AlphaFoldDB" id="A0A8S1F857"/>
<organism evidence="8 9">
    <name type="scientific">Caenorhabditis bovis</name>
    <dbReference type="NCBI Taxonomy" id="2654633"/>
    <lineage>
        <taxon>Eukaryota</taxon>
        <taxon>Metazoa</taxon>
        <taxon>Ecdysozoa</taxon>
        <taxon>Nematoda</taxon>
        <taxon>Chromadorea</taxon>
        <taxon>Rhabditida</taxon>
        <taxon>Rhabditina</taxon>
        <taxon>Rhabditomorpha</taxon>
        <taxon>Rhabditoidea</taxon>
        <taxon>Rhabditidae</taxon>
        <taxon>Peloderinae</taxon>
        <taxon>Caenorhabditis</taxon>
    </lineage>
</organism>
<comment type="caution">
    <text evidence="8">The sequence shown here is derived from an EMBL/GenBank/DDBJ whole genome shotgun (WGS) entry which is preliminary data.</text>
</comment>
<evidence type="ECO:0000256" key="2">
    <source>
        <dbReference type="ARBA" id="ARBA00022588"/>
    </source>
</evidence>
<dbReference type="PROSITE" id="PS50004">
    <property type="entry name" value="C2"/>
    <property type="match status" value="1"/>
</dbReference>
<dbReference type="GO" id="GO:0006511">
    <property type="term" value="P:ubiquitin-dependent protein catabolic process"/>
    <property type="evidence" value="ECO:0007669"/>
    <property type="project" value="TreeGrafter"/>
</dbReference>
<evidence type="ECO:0008006" key="10">
    <source>
        <dbReference type="Google" id="ProtNLM"/>
    </source>
</evidence>
<evidence type="ECO:0000259" key="7">
    <source>
        <dbReference type="PROSITE" id="PS51140"/>
    </source>
</evidence>